<dbReference type="Gene3D" id="1.20.1560.10">
    <property type="entry name" value="ABC transporter type 1, transmembrane domain"/>
    <property type="match status" value="2"/>
</dbReference>
<dbReference type="InterPro" id="IPR036640">
    <property type="entry name" value="ABC1_TM_sf"/>
</dbReference>
<dbReference type="InterPro" id="IPR027417">
    <property type="entry name" value="P-loop_NTPase"/>
</dbReference>
<reference evidence="12 13" key="1">
    <citation type="journal article" date="2005" name="Science">
        <title>Genome sequence of Theileria parva, a bovine pathogen that transforms lymphocytes.</title>
        <authorList>
            <person name="Gardner M.J."/>
            <person name="Bishop R."/>
            <person name="Shah T."/>
            <person name="de Villiers E.P."/>
            <person name="Carlton J.M."/>
            <person name="Hall N."/>
            <person name="Ren Q."/>
            <person name="Paulsen I.T."/>
            <person name="Pain A."/>
            <person name="Berriman M."/>
            <person name="Wilson R.J.M."/>
            <person name="Sato S."/>
            <person name="Ralph S.A."/>
            <person name="Mann D.J."/>
            <person name="Xiong Z."/>
            <person name="Shallom S.J."/>
            <person name="Weidman J."/>
            <person name="Jiang L."/>
            <person name="Lynn J."/>
            <person name="Weaver B."/>
            <person name="Shoaibi A."/>
            <person name="Domingo A.R."/>
            <person name="Wasawo D."/>
            <person name="Crabtree J."/>
            <person name="Wortman J.R."/>
            <person name="Haas B."/>
            <person name="Angiuoli S.V."/>
            <person name="Creasy T.H."/>
            <person name="Lu C."/>
            <person name="Suh B."/>
            <person name="Silva J.C."/>
            <person name="Utterback T.R."/>
            <person name="Feldblyum T.V."/>
            <person name="Pertea M."/>
            <person name="Allen J."/>
            <person name="Nierman W.C."/>
            <person name="Taracha E.L.N."/>
            <person name="Salzberg S.L."/>
            <person name="White O.R."/>
            <person name="Fitzhugh H.A."/>
            <person name="Morzaria S."/>
            <person name="Venter J.C."/>
            <person name="Fraser C.M."/>
            <person name="Nene V."/>
        </authorList>
    </citation>
    <scope>NUCLEOTIDE SEQUENCE [LARGE SCALE GENOMIC DNA]</scope>
    <source>
        <strain evidence="12 13">Muguga</strain>
    </source>
</reference>
<feature type="transmembrane region" description="Helical" evidence="9">
    <location>
        <begin position="1007"/>
        <end position="1024"/>
    </location>
</feature>
<dbReference type="InterPro" id="IPR011527">
    <property type="entry name" value="ABC1_TM_dom"/>
</dbReference>
<dbReference type="InterPro" id="IPR003593">
    <property type="entry name" value="AAA+_ATPase"/>
</dbReference>
<proteinExistence type="inferred from homology"/>
<feature type="transmembrane region" description="Helical" evidence="9">
    <location>
        <begin position="841"/>
        <end position="863"/>
    </location>
</feature>
<dbReference type="PROSITE" id="PS50893">
    <property type="entry name" value="ABC_TRANSPORTER_2"/>
    <property type="match status" value="2"/>
</dbReference>
<feature type="domain" description="ABC transporter" evidence="10">
    <location>
        <begin position="1238"/>
        <end position="1536"/>
    </location>
</feature>
<evidence type="ECO:0000256" key="3">
    <source>
        <dbReference type="ARBA" id="ARBA00022448"/>
    </source>
</evidence>
<evidence type="ECO:0000256" key="6">
    <source>
        <dbReference type="ARBA" id="ARBA00022840"/>
    </source>
</evidence>
<feature type="transmembrane region" description="Helical" evidence="9">
    <location>
        <begin position="444"/>
        <end position="462"/>
    </location>
</feature>
<comment type="subcellular location">
    <subcellularLocation>
        <location evidence="1">Membrane</location>
        <topology evidence="1">Multi-pass membrane protein</topology>
    </subcellularLocation>
</comment>
<keyword evidence="3" id="KW-0813">Transport</keyword>
<dbReference type="PROSITE" id="PS50929">
    <property type="entry name" value="ABC_TM1F"/>
    <property type="match status" value="1"/>
</dbReference>
<dbReference type="PANTHER" id="PTHR24223">
    <property type="entry name" value="ATP-BINDING CASSETTE SUB-FAMILY C"/>
    <property type="match status" value="1"/>
</dbReference>
<feature type="transmembrane region" description="Helical" evidence="9">
    <location>
        <begin position="1085"/>
        <end position="1111"/>
    </location>
</feature>
<keyword evidence="13" id="KW-1185">Reference proteome</keyword>
<evidence type="ECO:0000313" key="12">
    <source>
        <dbReference type="EMBL" id="EAN33235.2"/>
    </source>
</evidence>
<evidence type="ECO:0000259" key="10">
    <source>
        <dbReference type="PROSITE" id="PS50893"/>
    </source>
</evidence>
<dbReference type="KEGG" id="tpv:TP02_0951"/>
<dbReference type="InterPro" id="IPR003439">
    <property type="entry name" value="ABC_transporter-like_ATP-bd"/>
</dbReference>
<dbReference type="STRING" id="5875.Q4N3N8"/>
<evidence type="ECO:0000256" key="5">
    <source>
        <dbReference type="ARBA" id="ARBA00022741"/>
    </source>
</evidence>
<dbReference type="VEuPathDB" id="PiroplasmaDB:TpMuguga_02g00951"/>
<keyword evidence="5" id="KW-0547">Nucleotide-binding</keyword>
<comment type="similarity">
    <text evidence="2">Belongs to the ABC transporter superfamily. ABCC family. Conjugate transporter (TC 3.A.1.208) subfamily.</text>
</comment>
<dbReference type="GeneID" id="3501711"/>
<name>Q4N3N8_THEPA</name>
<keyword evidence="8 9" id="KW-0472">Membrane</keyword>
<keyword evidence="6" id="KW-0067">ATP-binding</keyword>
<feature type="transmembrane region" description="Helical" evidence="9">
    <location>
        <begin position="323"/>
        <end position="349"/>
    </location>
</feature>
<feature type="transmembrane region" description="Helical" evidence="9">
    <location>
        <begin position="175"/>
        <end position="198"/>
    </location>
</feature>
<comment type="caution">
    <text evidence="12">The sequence shown here is derived from an EMBL/GenBank/DDBJ whole genome shotgun (WGS) entry which is preliminary data.</text>
</comment>
<dbReference type="GO" id="GO:0140359">
    <property type="term" value="F:ABC-type transporter activity"/>
    <property type="evidence" value="ECO:0007669"/>
    <property type="project" value="InterPro"/>
</dbReference>
<evidence type="ECO:0000256" key="4">
    <source>
        <dbReference type="ARBA" id="ARBA00022692"/>
    </source>
</evidence>
<dbReference type="InterPro" id="IPR050173">
    <property type="entry name" value="ABC_transporter_C-like"/>
</dbReference>
<dbReference type="eggNOG" id="KOG0054">
    <property type="taxonomic scope" value="Eukaryota"/>
</dbReference>
<feature type="unsure residue" description="I or L" evidence="12">
    <location>
        <position position="827"/>
    </location>
</feature>
<dbReference type="PANTHER" id="PTHR24223:SF456">
    <property type="entry name" value="MULTIDRUG RESISTANCE-ASSOCIATED PROTEIN LETHAL(2)03659"/>
    <property type="match status" value="1"/>
</dbReference>
<dbReference type="Gene3D" id="3.40.50.300">
    <property type="entry name" value="P-loop containing nucleotide triphosphate hydrolases"/>
    <property type="match status" value="2"/>
</dbReference>
<protein>
    <submittedName>
        <fullName evidence="12">ABC transporter, putative</fullName>
    </submittedName>
</protein>
<dbReference type="Pfam" id="PF00005">
    <property type="entry name" value="ABC_tran"/>
    <property type="match status" value="2"/>
</dbReference>
<gene>
    <name evidence="12" type="ordered locus">TP02_0951</name>
</gene>
<evidence type="ECO:0000256" key="9">
    <source>
        <dbReference type="SAM" id="Phobius"/>
    </source>
</evidence>
<dbReference type="EMBL" id="AAGK01000002">
    <property type="protein sequence ID" value="EAN33235.2"/>
    <property type="molecule type" value="Genomic_DNA"/>
</dbReference>
<sequence>MEKRPYATFDLTTDFKGPVKNNSDSIEHYWESQSYSNVYFKEKSCDTKFKYYDSSSILKFLFFHWVPKWSRLLTNQYVEPYKLHPLPVADQILHWYPVFSKNLSDGLVRLESFETKQNNKPNIKPFKSVLLRALFLTFWKRVSFGLLGIVVTNLFSLSITILIKHLLGILNTKSFTLLKIFLFLFAVIGLQIIDGLLIENFTYYLNRLKTVLEYSISITVFQHGMCYRRKHFNNINGSNSLSVCNNVLHTCLPDSECSQNPMFCPARRFQNKDITPNMFTFEYYDCFYISLFVESLIPIVNFLSNFIYGIILISMQIKINLWALYFVGAFFIFLMIVVEIINTLIFHFICHVKDYRISECIEIISELPLINKLLYDDIAVNIITETRNSELVLVLIRIFLTLLNKSLYVIFSNISFYVLMRYFVKTIKAAEVIKDVDTGGFLSTFYIFFRIINSMFMLPYALGRLTMSYVSYNRVNKYVTSCSPNFYISDNRHTGSTVLSSDLPDVTNEIRKNVVVLYKDASFAWVHNRKDFVNANPKINLKNISFQLKRGEIAIITGSQGCGKSNFIKSVLGEMTLVGGSMAVIPLHTSMPIFYASQDIWLQQGTIRSNITFGYRFDQGIYNAVIKALELDTDISTWENGDFRVVSDSAHSLSCGQRVRMEMARAIYAYLIFSKVNKEYNRNQCSFLMCLDSQFHGLDPYVSRTVFFNLFNSKTGLLVKDDLAVILSSSLTLLDKCVRSSDLVNFPRIPVYEIDNKYLIFSCYLSDIFKDKKLPNAFEYITPPSGPYKLNFFTKDMMKLCYSGSIDRDGRRLVTKSKYRESFSTILKTDYSDDKFNPYFMYFKAAGFSFILFIILTVASSVMDNSKFVLATNLSDYISTKTKDFNNGISVNLSDVKLHSVSALNLILIFVNVIMCCSLMSTVLFTLSCLMASKRIHEYCLTSVFKNSSSVIKIKKHIHQIITYFSSDIIFIDQYIGKNIYTTFLSFIQTVISIGTLFYTIPLSVPFIFISLAISFEFILVKFVKSFNNVQIASLETMSHVNSTCENAMLGSAIYRSFKKEWELVNNIIERNDYKLRCWFFVKGLNCWTTISFNWIFSLATALFLTSMIILDKFTNYKMNVGYFGLGLSLTSSAIKSFGNCSFCFARLQVYMCSAQRFQCFIPPGTKCAFDKFRNVHEEDVVIDSTKPEYQVDKKNLLRRRTNEFKETKPNSFEKLDFNPKINIIDICKYISPEHTGLVLKDVCVYASSLMNKEGLILNNINATPGRSDIIGIIGRTGAGKTTLLSVLQNTIRNRTGQVLLDGKDLKDIPKSVIRHIIGVLPQLPFVFKGWTVRRFLDPRRLFNDDEINEALDNCGLLDFVNNLHGGRKLDTVIIPRPISLKRKSSDQSTNMMFPDEEIIIEESFDKSNDHYLDKSFTIDKVKTDGIMLSVTQLRTLWFAKLVLSRDLYRMIIIDEPPSEIFYDEDGSEVQDMGIPIYELLDKYFKHCTCFVTAHYSTVLKSCTSVWVMHNGRLIKTCSASEVSKNESISNVIEEMVTKYSNNQP</sequence>
<dbReference type="SUPFAM" id="SSF90123">
    <property type="entry name" value="ABC transporter transmembrane region"/>
    <property type="match status" value="3"/>
</dbReference>
<keyword evidence="4 9" id="KW-0812">Transmembrane</keyword>
<evidence type="ECO:0000313" key="13">
    <source>
        <dbReference type="Proteomes" id="UP000001949"/>
    </source>
</evidence>
<evidence type="ECO:0000256" key="1">
    <source>
        <dbReference type="ARBA" id="ARBA00004141"/>
    </source>
</evidence>
<feature type="transmembrane region" description="Helical" evidence="9">
    <location>
        <begin position="286"/>
        <end position="311"/>
    </location>
</feature>
<feature type="domain" description="ABC transporter" evidence="10">
    <location>
        <begin position="516"/>
        <end position="753"/>
    </location>
</feature>
<dbReference type="GO" id="GO:0016020">
    <property type="term" value="C:membrane"/>
    <property type="evidence" value="ECO:0007669"/>
    <property type="project" value="UniProtKB-SubCell"/>
</dbReference>
<evidence type="ECO:0000256" key="2">
    <source>
        <dbReference type="ARBA" id="ARBA00009726"/>
    </source>
</evidence>
<dbReference type="GO" id="GO:0005524">
    <property type="term" value="F:ATP binding"/>
    <property type="evidence" value="ECO:0007669"/>
    <property type="project" value="UniProtKB-KW"/>
</dbReference>
<dbReference type="SMART" id="SM00382">
    <property type="entry name" value="AAA"/>
    <property type="match status" value="2"/>
</dbReference>
<dbReference type="GO" id="GO:0016887">
    <property type="term" value="F:ATP hydrolysis activity"/>
    <property type="evidence" value="ECO:0007669"/>
    <property type="project" value="InterPro"/>
</dbReference>
<accession>Q4N3N8</accession>
<evidence type="ECO:0000259" key="11">
    <source>
        <dbReference type="PROSITE" id="PS50929"/>
    </source>
</evidence>
<organism evidence="12 13">
    <name type="scientific">Theileria parva</name>
    <name type="common">East coast fever infection agent</name>
    <dbReference type="NCBI Taxonomy" id="5875"/>
    <lineage>
        <taxon>Eukaryota</taxon>
        <taxon>Sar</taxon>
        <taxon>Alveolata</taxon>
        <taxon>Apicomplexa</taxon>
        <taxon>Aconoidasida</taxon>
        <taxon>Piroplasmida</taxon>
        <taxon>Theileriidae</taxon>
        <taxon>Theileria</taxon>
    </lineage>
</organism>
<feature type="transmembrane region" description="Helical" evidence="9">
    <location>
        <begin position="407"/>
        <end position="424"/>
    </location>
</feature>
<dbReference type="InParanoid" id="Q4N3N8"/>
<feature type="domain" description="ABC transmembrane type-1" evidence="11">
    <location>
        <begin position="851"/>
        <end position="1149"/>
    </location>
</feature>
<feature type="transmembrane region" description="Helical" evidence="9">
    <location>
        <begin position="980"/>
        <end position="1001"/>
    </location>
</feature>
<evidence type="ECO:0000256" key="8">
    <source>
        <dbReference type="ARBA" id="ARBA00023136"/>
    </source>
</evidence>
<dbReference type="Proteomes" id="UP000001949">
    <property type="component" value="Unassembled WGS sequence"/>
</dbReference>
<evidence type="ECO:0000256" key="7">
    <source>
        <dbReference type="ARBA" id="ARBA00022989"/>
    </source>
</evidence>
<keyword evidence="7 9" id="KW-1133">Transmembrane helix</keyword>
<feature type="transmembrane region" description="Helical" evidence="9">
    <location>
        <begin position="142"/>
        <end position="163"/>
    </location>
</feature>
<feature type="transmembrane region" description="Helical" evidence="9">
    <location>
        <begin position="903"/>
        <end position="927"/>
    </location>
</feature>
<dbReference type="SUPFAM" id="SSF52540">
    <property type="entry name" value="P-loop containing nucleoside triphosphate hydrolases"/>
    <property type="match status" value="2"/>
</dbReference>